<evidence type="ECO:0000313" key="3">
    <source>
        <dbReference type="WBParaSite" id="nRc.2.0.1.t11532-RA"/>
    </source>
</evidence>
<name>A0A915ICB0_ROMCU</name>
<reference evidence="3" key="1">
    <citation type="submission" date="2022-11" db="UniProtKB">
        <authorList>
            <consortium name="WormBaseParasite"/>
        </authorList>
    </citation>
    <scope>IDENTIFICATION</scope>
</reference>
<organism evidence="2 3">
    <name type="scientific">Romanomermis culicivorax</name>
    <name type="common">Nematode worm</name>
    <dbReference type="NCBI Taxonomy" id="13658"/>
    <lineage>
        <taxon>Eukaryota</taxon>
        <taxon>Metazoa</taxon>
        <taxon>Ecdysozoa</taxon>
        <taxon>Nematoda</taxon>
        <taxon>Enoplea</taxon>
        <taxon>Dorylaimia</taxon>
        <taxon>Mermithida</taxon>
        <taxon>Mermithoidea</taxon>
        <taxon>Mermithidae</taxon>
        <taxon>Romanomermis</taxon>
    </lineage>
</organism>
<keyword evidence="2" id="KW-1185">Reference proteome</keyword>
<dbReference type="WBParaSite" id="nRc.2.0.1.t11532-RA">
    <property type="protein sequence ID" value="nRc.2.0.1.t11532-RA"/>
    <property type="gene ID" value="nRc.2.0.1.g11532"/>
</dbReference>
<evidence type="ECO:0000313" key="2">
    <source>
        <dbReference type="Proteomes" id="UP000887565"/>
    </source>
</evidence>
<accession>A0A915ICB0</accession>
<protein>
    <submittedName>
        <fullName evidence="3">Uncharacterized protein</fullName>
    </submittedName>
</protein>
<dbReference type="AlphaFoldDB" id="A0A915ICB0"/>
<feature type="region of interest" description="Disordered" evidence="1">
    <location>
        <begin position="78"/>
        <end position="98"/>
    </location>
</feature>
<proteinExistence type="predicted"/>
<evidence type="ECO:0000256" key="1">
    <source>
        <dbReference type="SAM" id="MobiDB-lite"/>
    </source>
</evidence>
<sequence>MMITTAKIRTVPVPVTKTPQLEIALIKTAMMMPLIIVRKASKPNMYTPLAFTKEIIDMLFADCHPTLKNRPLQPELKVSLPPAPRIDVEPTIPTSAMTTTPMTSLRTMASMLASSTSVPPSPAYLDAQNVYHSLAAKVGDHNPPGTRRHSPSWYKFAI</sequence>
<dbReference type="Proteomes" id="UP000887565">
    <property type="component" value="Unplaced"/>
</dbReference>